<dbReference type="PANTHER" id="PTHR10953:SF102">
    <property type="entry name" value="ADENYLYLTRANSFERASE AND SULFURTRANSFERASE MOCS3"/>
    <property type="match status" value="1"/>
</dbReference>
<protein>
    <submittedName>
        <fullName evidence="2">Molybdopterin-synthase adenylyltransferase MoeB</fullName>
    </submittedName>
</protein>
<dbReference type="EMBL" id="JAMZEJ010000009">
    <property type="protein sequence ID" value="MCQ8242074.1"/>
    <property type="molecule type" value="Genomic_DNA"/>
</dbReference>
<proteinExistence type="predicted"/>
<dbReference type="CDD" id="cd00757">
    <property type="entry name" value="ThiF_MoeB_HesA_family"/>
    <property type="match status" value="1"/>
</dbReference>
<evidence type="ECO:0000259" key="1">
    <source>
        <dbReference type="Pfam" id="PF00899"/>
    </source>
</evidence>
<evidence type="ECO:0000313" key="2">
    <source>
        <dbReference type="EMBL" id="MCQ8242074.1"/>
    </source>
</evidence>
<accession>A0ABT1W0E5</accession>
<organism evidence="2 3">
    <name type="scientific">Rhizosaccharibacter radicis</name>
    <dbReference type="NCBI Taxonomy" id="2782605"/>
    <lineage>
        <taxon>Bacteria</taxon>
        <taxon>Pseudomonadati</taxon>
        <taxon>Pseudomonadota</taxon>
        <taxon>Alphaproteobacteria</taxon>
        <taxon>Acetobacterales</taxon>
        <taxon>Acetobacteraceae</taxon>
        <taxon>Rhizosaccharibacter</taxon>
    </lineage>
</organism>
<dbReference type="Proteomes" id="UP001524547">
    <property type="component" value="Unassembled WGS sequence"/>
</dbReference>
<keyword evidence="2" id="KW-0808">Transferase</keyword>
<dbReference type="InterPro" id="IPR000594">
    <property type="entry name" value="ThiF_NAD_FAD-bd"/>
</dbReference>
<feature type="domain" description="THIF-type NAD/FAD binding fold" evidence="1">
    <location>
        <begin position="13"/>
        <end position="248"/>
    </location>
</feature>
<keyword evidence="2" id="KW-0548">Nucleotidyltransferase</keyword>
<dbReference type="SUPFAM" id="SSF69572">
    <property type="entry name" value="Activating enzymes of the ubiquitin-like proteins"/>
    <property type="match status" value="1"/>
</dbReference>
<dbReference type="Pfam" id="PF00899">
    <property type="entry name" value="ThiF"/>
    <property type="match status" value="1"/>
</dbReference>
<name>A0ABT1W0E5_9PROT</name>
<comment type="caution">
    <text evidence="2">The sequence shown here is derived from an EMBL/GenBank/DDBJ whole genome shotgun (WGS) entry which is preliminary data.</text>
</comment>
<sequence>MNLEFSEHEIQRYSRHILLREVGGEGQARLRDARVLVVGAGGLGAPLSLYLAAAGIGTIGIVDDDRVELSNLQRQVIHDTAALGMPKVRSAAAALARLNPLVRVEAHECRLEADNAMALVGRYDLVCDGCDNFRTRFLLSDACRLAGRTLVSAAVSRFEGQLTTFRAVGGTPCYRCLYPEAPPPGAAPSCAEAGVLGAVTGVLGTLQATEVVKEILGLGEGLCGRVLCWDALAMRFSTIRLPADPDCPLCGEHPRFHDLRHHERAEATA</sequence>
<dbReference type="GO" id="GO:0016779">
    <property type="term" value="F:nucleotidyltransferase activity"/>
    <property type="evidence" value="ECO:0007669"/>
    <property type="project" value="UniProtKB-KW"/>
</dbReference>
<dbReference type="InterPro" id="IPR045886">
    <property type="entry name" value="ThiF/MoeB/HesA"/>
</dbReference>
<evidence type="ECO:0000313" key="3">
    <source>
        <dbReference type="Proteomes" id="UP001524547"/>
    </source>
</evidence>
<dbReference type="RefSeq" id="WP_422920828.1">
    <property type="nucleotide sequence ID" value="NZ_JAMZEJ010000009.1"/>
</dbReference>
<reference evidence="2 3" key="1">
    <citation type="submission" date="2022-06" db="EMBL/GenBank/DDBJ databases">
        <title>Rhizosaccharibacter gen. nov. sp. nov. KSS12, endophytic bacteria isolated from sugarcane.</title>
        <authorList>
            <person name="Pitiwittayakul N."/>
        </authorList>
    </citation>
    <scope>NUCLEOTIDE SEQUENCE [LARGE SCALE GENOMIC DNA]</scope>
    <source>
        <strain evidence="2 3">KSS12</strain>
    </source>
</reference>
<gene>
    <name evidence="2" type="primary">moeB</name>
    <name evidence="2" type="ORF">NFI88_14640</name>
</gene>
<keyword evidence="3" id="KW-1185">Reference proteome</keyword>
<dbReference type="InterPro" id="IPR035985">
    <property type="entry name" value="Ubiquitin-activating_enz"/>
</dbReference>
<dbReference type="PANTHER" id="PTHR10953">
    <property type="entry name" value="UBIQUITIN-ACTIVATING ENZYME E1"/>
    <property type="match status" value="1"/>
</dbReference>
<dbReference type="NCBIfam" id="NF004281">
    <property type="entry name" value="PRK05690.1"/>
    <property type="match status" value="1"/>
</dbReference>
<dbReference type="Gene3D" id="3.40.50.720">
    <property type="entry name" value="NAD(P)-binding Rossmann-like Domain"/>
    <property type="match status" value="1"/>
</dbReference>